<dbReference type="Proteomes" id="UP000054560">
    <property type="component" value="Unassembled WGS sequence"/>
</dbReference>
<dbReference type="EMBL" id="KQ241610">
    <property type="protein sequence ID" value="KNC87419.1"/>
    <property type="molecule type" value="Genomic_DNA"/>
</dbReference>
<gene>
    <name evidence="1" type="ORF">SARC_00456</name>
</gene>
<reference evidence="1 2" key="1">
    <citation type="submission" date="2011-02" db="EMBL/GenBank/DDBJ databases">
        <title>The Genome Sequence of Sphaeroforma arctica JP610.</title>
        <authorList>
            <consortium name="The Broad Institute Genome Sequencing Platform"/>
            <person name="Russ C."/>
            <person name="Cuomo C."/>
            <person name="Young S.K."/>
            <person name="Zeng Q."/>
            <person name="Gargeya S."/>
            <person name="Alvarado L."/>
            <person name="Berlin A."/>
            <person name="Chapman S.B."/>
            <person name="Chen Z."/>
            <person name="Freedman E."/>
            <person name="Gellesch M."/>
            <person name="Goldberg J."/>
            <person name="Griggs A."/>
            <person name="Gujja S."/>
            <person name="Heilman E."/>
            <person name="Heiman D."/>
            <person name="Howarth C."/>
            <person name="Mehta T."/>
            <person name="Neiman D."/>
            <person name="Pearson M."/>
            <person name="Roberts A."/>
            <person name="Saif S."/>
            <person name="Shea T."/>
            <person name="Shenoy N."/>
            <person name="Sisk P."/>
            <person name="Stolte C."/>
            <person name="Sykes S."/>
            <person name="White J."/>
            <person name="Yandava C."/>
            <person name="Burger G."/>
            <person name="Gray M.W."/>
            <person name="Holland P.W.H."/>
            <person name="King N."/>
            <person name="Lang F.B.F."/>
            <person name="Roger A.J."/>
            <person name="Ruiz-Trillo I."/>
            <person name="Haas B."/>
            <person name="Nusbaum C."/>
            <person name="Birren B."/>
        </authorList>
    </citation>
    <scope>NUCLEOTIDE SEQUENCE [LARGE SCALE GENOMIC DNA]</scope>
    <source>
        <strain evidence="1 2">JP610</strain>
    </source>
</reference>
<accession>A0A0L0GEW3</accession>
<dbReference type="GeneID" id="25900960"/>
<proteinExistence type="predicted"/>
<organism evidence="1 2">
    <name type="scientific">Sphaeroforma arctica JP610</name>
    <dbReference type="NCBI Taxonomy" id="667725"/>
    <lineage>
        <taxon>Eukaryota</taxon>
        <taxon>Ichthyosporea</taxon>
        <taxon>Ichthyophonida</taxon>
        <taxon>Sphaeroforma</taxon>
    </lineage>
</organism>
<name>A0A0L0GEW3_9EUKA</name>
<dbReference type="RefSeq" id="XP_014161321.1">
    <property type="nucleotide sequence ID" value="XM_014305846.1"/>
</dbReference>
<evidence type="ECO:0000313" key="2">
    <source>
        <dbReference type="Proteomes" id="UP000054560"/>
    </source>
</evidence>
<sequence>MRRLVQSLVVVVCRKTAPLPFWLTLIFAQIRIKRLTTCCAKSVVPVTGEEVKTCAMLLADDPELCSSNGEVDTDDLDIDCDKNCDINCCKHTETPVTGESVDTCFMLLVKDHDLCQGYIVDTDSLDNTCETNCDKNCCKEETLPATDSETKRTCAMWLADNSGLCTDQGNIVDKDSLSKCL</sequence>
<dbReference type="AlphaFoldDB" id="A0A0L0GEW3"/>
<keyword evidence="2" id="KW-1185">Reference proteome</keyword>
<protein>
    <submittedName>
        <fullName evidence="1">Uncharacterized protein</fullName>
    </submittedName>
</protein>
<evidence type="ECO:0000313" key="1">
    <source>
        <dbReference type="EMBL" id="KNC87419.1"/>
    </source>
</evidence>